<dbReference type="EMBL" id="JAVRQU010000001">
    <property type="protein sequence ID" value="KAK5708011.1"/>
    <property type="molecule type" value="Genomic_DNA"/>
</dbReference>
<gene>
    <name evidence="2" type="ORF">LTR97_000551</name>
</gene>
<reference evidence="2" key="1">
    <citation type="submission" date="2023-08" db="EMBL/GenBank/DDBJ databases">
        <title>Black Yeasts Isolated from many extreme environments.</title>
        <authorList>
            <person name="Coleine C."/>
            <person name="Stajich J.E."/>
            <person name="Selbmann L."/>
        </authorList>
    </citation>
    <scope>NUCLEOTIDE SEQUENCE</scope>
    <source>
        <strain evidence="2">CCFEE 5810</strain>
    </source>
</reference>
<dbReference type="Proteomes" id="UP001310594">
    <property type="component" value="Unassembled WGS sequence"/>
</dbReference>
<comment type="caution">
    <text evidence="2">The sequence shown here is derived from an EMBL/GenBank/DDBJ whole genome shotgun (WGS) entry which is preliminary data.</text>
</comment>
<accession>A0AAN7WDK2</accession>
<proteinExistence type="predicted"/>
<evidence type="ECO:0000313" key="3">
    <source>
        <dbReference type="Proteomes" id="UP001310594"/>
    </source>
</evidence>
<dbReference type="Pfam" id="PF14330">
    <property type="entry name" value="DUF4387"/>
    <property type="match status" value="1"/>
</dbReference>
<feature type="domain" description="DUF4387" evidence="1">
    <location>
        <begin position="482"/>
        <end position="582"/>
    </location>
</feature>
<evidence type="ECO:0000313" key="2">
    <source>
        <dbReference type="EMBL" id="KAK5708011.1"/>
    </source>
</evidence>
<dbReference type="AlphaFoldDB" id="A0AAN7WDK2"/>
<dbReference type="InterPro" id="IPR025496">
    <property type="entry name" value="DUF4387"/>
</dbReference>
<evidence type="ECO:0000259" key="1">
    <source>
        <dbReference type="Pfam" id="PF14330"/>
    </source>
</evidence>
<organism evidence="2 3">
    <name type="scientific">Elasticomyces elasticus</name>
    <dbReference type="NCBI Taxonomy" id="574655"/>
    <lineage>
        <taxon>Eukaryota</taxon>
        <taxon>Fungi</taxon>
        <taxon>Dikarya</taxon>
        <taxon>Ascomycota</taxon>
        <taxon>Pezizomycotina</taxon>
        <taxon>Dothideomycetes</taxon>
        <taxon>Dothideomycetidae</taxon>
        <taxon>Mycosphaerellales</taxon>
        <taxon>Teratosphaeriaceae</taxon>
        <taxon>Elasticomyces</taxon>
    </lineage>
</organism>
<protein>
    <recommendedName>
        <fullName evidence="1">DUF4387 domain-containing protein</fullName>
    </recommendedName>
</protein>
<name>A0AAN7WDK2_9PEZI</name>
<sequence length="601" mass="64036">MPGLVNARADPLCHIVTPVGMLGYGVNMAESEAAVAACSRSGVPTALILDSGSTDSGPSKLALGGMTMPRDASADLKVVVLLSDIDKQLVRERLASGDITGCGRFVPPLTPEDIDACPVIACQMGPTPFIQIFNDHSDLGVLVGGRAYDPAPYVAFAEHCYRNRNKGGLCVDEDVRTGGFTHMGKIMECGGLCATPKSFGARATVYADASFDVEPLKGASVCTPLSVAAHTLYENARADLLAGPGGALDLTQATYEQCDDKRSVRVRGSRFLSGLSKGQPYQVKLEGAKAVGFRAMYIGVHRDPLLIGQMDSFQQRILVHVKEQLRDVEGDWQLNWHLFGKSHDGVPNDACIVGEALASTQQLANSVVANAKIANIHLAYPGQKATSGNMGHGIGGKSTIPLGQGAEFCVYHLMNLHPGEEGLDCPSPLFRTVVEVVPALKLNGKGQSAQQLEHTGNGHILARQEPPLVAPLAALPEPPTMGDIAKVVRSKNAGPYEITMDIMFEQAEVFHAVKEADFLQDDKVAALLAIRPDQIVWAGFFEQALAYKVTIPRLRYGKLAAAGGFMEDDVHGSQMYRPLLDMSLPDSLVVGLGDLVTKSVC</sequence>